<evidence type="ECO:0008006" key="3">
    <source>
        <dbReference type="Google" id="ProtNLM"/>
    </source>
</evidence>
<reference evidence="1" key="1">
    <citation type="journal article" date="2014" name="Int. J. Syst. Evol. Microbiol.">
        <title>Complete genome sequence of Corynebacterium casei LMG S-19264T (=DSM 44701T), isolated from a smear-ripened cheese.</title>
        <authorList>
            <consortium name="US DOE Joint Genome Institute (JGI-PGF)"/>
            <person name="Walter F."/>
            <person name="Albersmeier A."/>
            <person name="Kalinowski J."/>
            <person name="Ruckert C."/>
        </authorList>
    </citation>
    <scope>NUCLEOTIDE SEQUENCE</scope>
    <source>
        <strain evidence="1">KCTC 42731</strain>
    </source>
</reference>
<dbReference type="AlphaFoldDB" id="A0A919BGL1"/>
<gene>
    <name evidence="1" type="ORF">GCM10017161_17300</name>
</gene>
<dbReference type="Proteomes" id="UP000623842">
    <property type="component" value="Unassembled WGS sequence"/>
</dbReference>
<dbReference type="InterPro" id="IPR023381">
    <property type="entry name" value="YP001051499.1-like_dom_sf"/>
</dbReference>
<name>A0A919BGL1_9GAMM</name>
<dbReference type="InterPro" id="IPR007338">
    <property type="entry name" value="DUF416"/>
</dbReference>
<dbReference type="Gene3D" id="1.20.1590.10">
    <property type="entry name" value="YP_001051499.1 domain like"/>
    <property type="match status" value="1"/>
</dbReference>
<protein>
    <recommendedName>
        <fullName evidence="3">DUF416 family protein</fullName>
    </recommendedName>
</protein>
<organism evidence="1 2">
    <name type="scientific">Thalassotalea marina</name>
    <dbReference type="NCBI Taxonomy" id="1673741"/>
    <lineage>
        <taxon>Bacteria</taxon>
        <taxon>Pseudomonadati</taxon>
        <taxon>Pseudomonadota</taxon>
        <taxon>Gammaproteobacteria</taxon>
        <taxon>Alteromonadales</taxon>
        <taxon>Colwelliaceae</taxon>
        <taxon>Thalassotalea</taxon>
    </lineage>
</organism>
<reference evidence="1" key="2">
    <citation type="submission" date="2020-09" db="EMBL/GenBank/DDBJ databases">
        <authorList>
            <person name="Sun Q."/>
            <person name="Kim S."/>
        </authorList>
    </citation>
    <scope>NUCLEOTIDE SEQUENCE</scope>
    <source>
        <strain evidence="1">KCTC 42731</strain>
    </source>
</reference>
<sequence length="198" mass="22746">MIRLPFKKLSAWQQTAFCAALIERMLPNYAMFSQATDFGDVALLRNQLNLVWQRLDKNQKVKINYDVQLEKLEEQVPNPELFEFFGVFPALDTCMAVHALLQYLQTNDEECIEQVSRLSANSVSAYIELMLLEEMADEDDAVITEKDIAADPLMIWEKEMQNAVFDLLQESPENVKTIKELKSMVLEQGLSNLGLEIH</sequence>
<proteinExistence type="predicted"/>
<comment type="caution">
    <text evidence="1">The sequence shown here is derived from an EMBL/GenBank/DDBJ whole genome shotgun (WGS) entry which is preliminary data.</text>
</comment>
<evidence type="ECO:0000313" key="1">
    <source>
        <dbReference type="EMBL" id="GHF89882.1"/>
    </source>
</evidence>
<dbReference type="RefSeq" id="WP_189769293.1">
    <property type="nucleotide sequence ID" value="NZ_BNCK01000003.1"/>
</dbReference>
<dbReference type="EMBL" id="BNCK01000003">
    <property type="protein sequence ID" value="GHF89882.1"/>
    <property type="molecule type" value="Genomic_DNA"/>
</dbReference>
<accession>A0A919BGL1</accession>
<evidence type="ECO:0000313" key="2">
    <source>
        <dbReference type="Proteomes" id="UP000623842"/>
    </source>
</evidence>
<keyword evidence="2" id="KW-1185">Reference proteome</keyword>
<dbReference type="Pfam" id="PF04222">
    <property type="entry name" value="DUF416"/>
    <property type="match status" value="1"/>
</dbReference>